<dbReference type="AlphaFoldDB" id="A0A6A5YS36"/>
<evidence type="ECO:0000313" key="1">
    <source>
        <dbReference type="EMBL" id="KAF2108898.1"/>
    </source>
</evidence>
<evidence type="ECO:0000313" key="2">
    <source>
        <dbReference type="Proteomes" id="UP000799770"/>
    </source>
</evidence>
<sequence length="146" mass="15738">MAICYDASGNPESSSDLPCSQDGSPAQCCWITDGCADNGLCVTNDSATDLTPYFINGCTDPNWADGSVSTCLTACLNSLHAPRTGDCETPRDSAVFVLGNDVVIDRNLDDVDNERSHFIHVRYNDLRISKLANISVGIIIYGEQQQ</sequence>
<proteinExistence type="predicted"/>
<organism evidence="1 2">
    <name type="scientific">Lophiotrema nucula</name>
    <dbReference type="NCBI Taxonomy" id="690887"/>
    <lineage>
        <taxon>Eukaryota</taxon>
        <taxon>Fungi</taxon>
        <taxon>Dikarya</taxon>
        <taxon>Ascomycota</taxon>
        <taxon>Pezizomycotina</taxon>
        <taxon>Dothideomycetes</taxon>
        <taxon>Pleosporomycetidae</taxon>
        <taxon>Pleosporales</taxon>
        <taxon>Lophiotremataceae</taxon>
        <taxon>Lophiotrema</taxon>
    </lineage>
</organism>
<reference evidence="1" key="1">
    <citation type="journal article" date="2020" name="Stud. Mycol.">
        <title>101 Dothideomycetes genomes: a test case for predicting lifestyles and emergence of pathogens.</title>
        <authorList>
            <person name="Haridas S."/>
            <person name="Albert R."/>
            <person name="Binder M."/>
            <person name="Bloem J."/>
            <person name="Labutti K."/>
            <person name="Salamov A."/>
            <person name="Andreopoulos B."/>
            <person name="Baker S."/>
            <person name="Barry K."/>
            <person name="Bills G."/>
            <person name="Bluhm B."/>
            <person name="Cannon C."/>
            <person name="Castanera R."/>
            <person name="Culley D."/>
            <person name="Daum C."/>
            <person name="Ezra D."/>
            <person name="Gonzalez J."/>
            <person name="Henrissat B."/>
            <person name="Kuo A."/>
            <person name="Liang C."/>
            <person name="Lipzen A."/>
            <person name="Lutzoni F."/>
            <person name="Magnuson J."/>
            <person name="Mondo S."/>
            <person name="Nolan M."/>
            <person name="Ohm R."/>
            <person name="Pangilinan J."/>
            <person name="Park H.-J."/>
            <person name="Ramirez L."/>
            <person name="Alfaro M."/>
            <person name="Sun H."/>
            <person name="Tritt A."/>
            <person name="Yoshinaga Y."/>
            <person name="Zwiers L.-H."/>
            <person name="Turgeon B."/>
            <person name="Goodwin S."/>
            <person name="Spatafora J."/>
            <person name="Crous P."/>
            <person name="Grigoriev I."/>
        </authorList>
    </citation>
    <scope>NUCLEOTIDE SEQUENCE</scope>
    <source>
        <strain evidence="1">CBS 627.86</strain>
    </source>
</reference>
<gene>
    <name evidence="1" type="ORF">BDV96DRAFT_605328</name>
</gene>
<name>A0A6A5YS36_9PLEO</name>
<dbReference type="EMBL" id="ML977345">
    <property type="protein sequence ID" value="KAF2108898.1"/>
    <property type="molecule type" value="Genomic_DNA"/>
</dbReference>
<dbReference type="Proteomes" id="UP000799770">
    <property type="component" value="Unassembled WGS sequence"/>
</dbReference>
<accession>A0A6A5YS36</accession>
<protein>
    <submittedName>
        <fullName evidence="1">Uncharacterized protein</fullName>
    </submittedName>
</protein>
<keyword evidence="2" id="KW-1185">Reference proteome</keyword>
<dbReference type="OrthoDB" id="5215637at2759"/>